<reference evidence="10 11" key="1">
    <citation type="submission" date="2023-11" db="EMBL/GenBank/DDBJ databases">
        <title>Coraliomargarita sp. nov., isolated from marine algae.</title>
        <authorList>
            <person name="Lee J.K."/>
            <person name="Baek J.H."/>
            <person name="Kim J.M."/>
            <person name="Choi D.G."/>
            <person name="Jeon C.O."/>
        </authorList>
    </citation>
    <scope>NUCLEOTIDE SEQUENCE [LARGE SCALE GENOMIC DNA]</scope>
    <source>
        <strain evidence="10 11">J2-16</strain>
    </source>
</reference>
<evidence type="ECO:0000256" key="3">
    <source>
        <dbReference type="ARBA" id="ARBA00013365"/>
    </source>
</evidence>
<evidence type="ECO:0000256" key="6">
    <source>
        <dbReference type="ARBA" id="ARBA00022839"/>
    </source>
</evidence>
<name>A0ABZ0RIQ8_9BACT</name>
<evidence type="ECO:0000313" key="11">
    <source>
        <dbReference type="Proteomes" id="UP001324993"/>
    </source>
</evidence>
<dbReference type="Gene3D" id="3.60.21.10">
    <property type="match status" value="1"/>
</dbReference>
<keyword evidence="7" id="KW-0233">DNA recombination</keyword>
<dbReference type="PANTHER" id="PTHR30337:SF0">
    <property type="entry name" value="NUCLEASE SBCCD SUBUNIT D"/>
    <property type="match status" value="1"/>
</dbReference>
<proteinExistence type="inferred from homology"/>
<dbReference type="CDD" id="cd00840">
    <property type="entry name" value="MPP_Mre11_N"/>
    <property type="match status" value="1"/>
</dbReference>
<dbReference type="InterPro" id="IPR004843">
    <property type="entry name" value="Calcineurin-like_PHP"/>
</dbReference>
<dbReference type="InterPro" id="IPR026843">
    <property type="entry name" value="SbcD_C"/>
</dbReference>
<dbReference type="Proteomes" id="UP001324993">
    <property type="component" value="Chromosome"/>
</dbReference>
<gene>
    <name evidence="7" type="primary">sbcD</name>
    <name evidence="10" type="ORF">SH580_16155</name>
</gene>
<evidence type="ECO:0000256" key="5">
    <source>
        <dbReference type="ARBA" id="ARBA00022801"/>
    </source>
</evidence>
<dbReference type="Gene3D" id="3.30.160.720">
    <property type="match status" value="1"/>
</dbReference>
<comment type="similarity">
    <text evidence="1 7">Belongs to the SbcD family.</text>
</comment>
<feature type="domain" description="Calcineurin-like phosphoesterase" evidence="8">
    <location>
        <begin position="1"/>
        <end position="229"/>
    </location>
</feature>
<comment type="function">
    <text evidence="7">SbcCD cleaves DNA hairpin structures. These structures can inhibit DNA replication and are intermediates in certain DNA recombination reactions. The complex acts as a 3'-&gt;5' double strand exonuclease that can open hairpins. It also has a 5' single-strand endonuclease activity.</text>
</comment>
<evidence type="ECO:0000256" key="1">
    <source>
        <dbReference type="ARBA" id="ARBA00010555"/>
    </source>
</evidence>
<protein>
    <recommendedName>
        <fullName evidence="3 7">Nuclease SbcCD subunit D</fullName>
    </recommendedName>
</protein>
<dbReference type="InterPro" id="IPR029052">
    <property type="entry name" value="Metallo-depent_PP-like"/>
</dbReference>
<dbReference type="InterPro" id="IPR004593">
    <property type="entry name" value="SbcD"/>
</dbReference>
<evidence type="ECO:0000256" key="2">
    <source>
        <dbReference type="ARBA" id="ARBA00011322"/>
    </source>
</evidence>
<dbReference type="InterPro" id="IPR041796">
    <property type="entry name" value="Mre11_N"/>
</dbReference>
<comment type="subunit">
    <text evidence="2 7">Heterodimer of SbcC and SbcD.</text>
</comment>
<evidence type="ECO:0000256" key="4">
    <source>
        <dbReference type="ARBA" id="ARBA00022722"/>
    </source>
</evidence>
<evidence type="ECO:0000259" key="9">
    <source>
        <dbReference type="Pfam" id="PF12320"/>
    </source>
</evidence>
<dbReference type="NCBIfam" id="TIGR00619">
    <property type="entry name" value="sbcd"/>
    <property type="match status" value="1"/>
</dbReference>
<evidence type="ECO:0000259" key="8">
    <source>
        <dbReference type="Pfam" id="PF00149"/>
    </source>
</evidence>
<dbReference type="PANTHER" id="PTHR30337">
    <property type="entry name" value="COMPONENT OF ATP-DEPENDENT DSDNA EXONUCLEASE"/>
    <property type="match status" value="1"/>
</dbReference>
<evidence type="ECO:0000313" key="10">
    <source>
        <dbReference type="EMBL" id="WPJ94963.1"/>
    </source>
</evidence>
<keyword evidence="7" id="KW-0255">Endonuclease</keyword>
<keyword evidence="11" id="KW-1185">Reference proteome</keyword>
<keyword evidence="5 7" id="KW-0378">Hydrolase</keyword>
<dbReference type="EMBL" id="CP138858">
    <property type="protein sequence ID" value="WPJ94963.1"/>
    <property type="molecule type" value="Genomic_DNA"/>
</dbReference>
<feature type="domain" description="Nuclease SbcCD subunit D C-terminal" evidence="9">
    <location>
        <begin position="279"/>
        <end position="375"/>
    </location>
</feature>
<accession>A0ABZ0RIQ8</accession>
<sequence length="402" mass="44736">MKILHTADWHLGQNFFERDRLEEQSAFLDFLLKQIETRSIDLLIIAGDIFDTANPPRAAEQLYFDFITRLHALQHCEAVIIGGNHDSAPHLDAPRTVLSHLNIHVIGGMPDQTSDAILRFERNGKRLCIAAIPFLRDRDVRRAIEGESFDAMEARTKAGIIQTYQNIAQQIQTSRQDDEVLLATGHLTAVGGRLSDSERSVHIGNLGSISAEQFPPIFDYIALGHLHHPQAVGACEHIRYSGSPIPLSFSESSEKEIRLLTIHDDHSLTHQAIDIPLARRLLRLSGSADTVRQAIEELSTPSHELTPWIEVTLTEGDVSPLINDQIRAAAAANDAVVLKVGRKLNNSQISALPDQTTKAISEWEPLAVFEKRIESYQGDLSPEALKQCFNHILHAVQEDDAQ</sequence>
<organism evidence="10 11">
    <name type="scientific">Coraliomargarita algicola</name>
    <dbReference type="NCBI Taxonomy" id="3092156"/>
    <lineage>
        <taxon>Bacteria</taxon>
        <taxon>Pseudomonadati</taxon>
        <taxon>Verrucomicrobiota</taxon>
        <taxon>Opitutia</taxon>
        <taxon>Puniceicoccales</taxon>
        <taxon>Coraliomargaritaceae</taxon>
        <taxon>Coraliomargarita</taxon>
    </lineage>
</organism>
<dbReference type="RefSeq" id="WP_319831865.1">
    <property type="nucleotide sequence ID" value="NZ_CP138858.1"/>
</dbReference>
<dbReference type="InterPro" id="IPR050535">
    <property type="entry name" value="DNA_Repair-Maintenance_Comp"/>
</dbReference>
<keyword evidence="7" id="KW-0235">DNA replication</keyword>
<dbReference type="SUPFAM" id="SSF56300">
    <property type="entry name" value="Metallo-dependent phosphatases"/>
    <property type="match status" value="1"/>
</dbReference>
<dbReference type="GO" id="GO:0004527">
    <property type="term" value="F:exonuclease activity"/>
    <property type="evidence" value="ECO:0007669"/>
    <property type="project" value="UniProtKB-KW"/>
</dbReference>
<dbReference type="Pfam" id="PF00149">
    <property type="entry name" value="Metallophos"/>
    <property type="match status" value="1"/>
</dbReference>
<keyword evidence="6 7" id="KW-0269">Exonuclease</keyword>
<keyword evidence="4 7" id="KW-0540">Nuclease</keyword>
<evidence type="ECO:0000256" key="7">
    <source>
        <dbReference type="RuleBase" id="RU363069"/>
    </source>
</evidence>
<dbReference type="Pfam" id="PF12320">
    <property type="entry name" value="SbcD_C"/>
    <property type="match status" value="1"/>
</dbReference>